<dbReference type="FunFam" id="3.40.50.720:FF:000084">
    <property type="entry name" value="Short-chain dehydrogenase reductase"/>
    <property type="match status" value="2"/>
</dbReference>
<dbReference type="OrthoDB" id="417891at2759"/>
<dbReference type="PANTHER" id="PTHR42760">
    <property type="entry name" value="SHORT-CHAIN DEHYDROGENASES/REDUCTASES FAMILY MEMBER"/>
    <property type="match status" value="1"/>
</dbReference>
<comment type="pathway">
    <text evidence="1">Lipid metabolism; fatty acid biosynthesis.</text>
</comment>
<comment type="similarity">
    <text evidence="2 3">Belongs to the short-chain dehydrogenases/reductases (SDR) family.</text>
</comment>
<evidence type="ECO:0000256" key="2">
    <source>
        <dbReference type="ARBA" id="ARBA00006484"/>
    </source>
</evidence>
<dbReference type="SUPFAM" id="SSF51735">
    <property type="entry name" value="NAD(P)-binding Rossmann-fold domains"/>
    <property type="match status" value="2"/>
</dbReference>
<dbReference type="Gene3D" id="3.40.50.720">
    <property type="entry name" value="NAD(P)-binding Rossmann-like Domain"/>
    <property type="match status" value="2"/>
</dbReference>
<dbReference type="GO" id="GO:0048038">
    <property type="term" value="F:quinone binding"/>
    <property type="evidence" value="ECO:0007669"/>
    <property type="project" value="TreeGrafter"/>
</dbReference>
<dbReference type="EMBL" id="CAJNOO010002005">
    <property type="protein sequence ID" value="CAF1225504.1"/>
    <property type="molecule type" value="Genomic_DNA"/>
</dbReference>
<dbReference type="PANTHER" id="PTHR42760:SF121">
    <property type="entry name" value="3-OXOACYL-(ACYL-CARRIER-PROTEIN) REDUCTASE"/>
    <property type="match status" value="1"/>
</dbReference>
<evidence type="ECO:0000313" key="5">
    <source>
        <dbReference type="Proteomes" id="UP000663882"/>
    </source>
</evidence>
<reference evidence="4" key="1">
    <citation type="submission" date="2021-02" db="EMBL/GenBank/DDBJ databases">
        <authorList>
            <person name="Nowell W R."/>
        </authorList>
    </citation>
    <scope>NUCLEOTIDE SEQUENCE</scope>
</reference>
<dbReference type="InterPro" id="IPR002347">
    <property type="entry name" value="SDR_fam"/>
</dbReference>
<name>A0A814Y7J7_9BILA</name>
<dbReference type="Pfam" id="PF00106">
    <property type="entry name" value="adh_short"/>
    <property type="match status" value="2"/>
</dbReference>
<gene>
    <name evidence="4" type="ORF">RFH988_LOCUS25880</name>
</gene>
<sequence>MSSSALITGAAQGIGRAIAFRLAKDGFNVAVNDIEKNSSKLNQVKQEIENIGRKSVAIIADVSQDKQVQSMMSNVREKLDSLNVVVANAGICQIKPMIKISADDWDKIFAINMRGVFLCYREAAKIMIEQGKGGKIIGACSTAGYSSHTMAAHYIAGKWGVRGLTQATALELAKYNIKVNAYCPEKGILEQTRVLHWLKISSSALITGAAQGIGRAIAFRLAKDGFNVAVNDIEKNSSKLNQVKQEIENIGRKSVAIIADVSQDKQVQSMMNNAREKLGNLNVVVANAGICQIKPMIEISADDWDKIFALNMRGVFLCYREAAKIMIEQGKGGKIIGACSTAGYSSHTMAAHYIASKWGVRGLTQATALELAKYNIKVNAYCPGITETDMMQSINEIMTKYREKQKEKGEKVDEVKNMPAFDRLGQPEDIANLVSFLASKDSDYITGQSIMVNGGAAFS</sequence>
<dbReference type="GO" id="GO:0016616">
    <property type="term" value="F:oxidoreductase activity, acting on the CH-OH group of donors, NAD or NADP as acceptor"/>
    <property type="evidence" value="ECO:0007669"/>
    <property type="project" value="TreeGrafter"/>
</dbReference>
<dbReference type="Proteomes" id="UP000663882">
    <property type="component" value="Unassembled WGS sequence"/>
</dbReference>
<dbReference type="InterPro" id="IPR036291">
    <property type="entry name" value="NAD(P)-bd_dom_sf"/>
</dbReference>
<dbReference type="AlphaFoldDB" id="A0A814Y7J7"/>
<dbReference type="GO" id="GO:0006633">
    <property type="term" value="P:fatty acid biosynthetic process"/>
    <property type="evidence" value="ECO:0007669"/>
    <property type="project" value="TreeGrafter"/>
</dbReference>
<organism evidence="4 5">
    <name type="scientific">Rotaria sordida</name>
    <dbReference type="NCBI Taxonomy" id="392033"/>
    <lineage>
        <taxon>Eukaryota</taxon>
        <taxon>Metazoa</taxon>
        <taxon>Spiralia</taxon>
        <taxon>Gnathifera</taxon>
        <taxon>Rotifera</taxon>
        <taxon>Eurotatoria</taxon>
        <taxon>Bdelloidea</taxon>
        <taxon>Philodinida</taxon>
        <taxon>Philodinidae</taxon>
        <taxon>Rotaria</taxon>
    </lineage>
</organism>
<accession>A0A814Y7J7</accession>
<dbReference type="PRINTS" id="PR00081">
    <property type="entry name" value="GDHRDH"/>
</dbReference>
<comment type="caution">
    <text evidence="4">The sequence shown here is derived from an EMBL/GenBank/DDBJ whole genome shotgun (WGS) entry which is preliminary data.</text>
</comment>
<evidence type="ECO:0000256" key="3">
    <source>
        <dbReference type="RuleBase" id="RU000363"/>
    </source>
</evidence>
<evidence type="ECO:0000313" key="4">
    <source>
        <dbReference type="EMBL" id="CAF1225504.1"/>
    </source>
</evidence>
<protein>
    <submittedName>
        <fullName evidence="4">Uncharacterized protein</fullName>
    </submittedName>
</protein>
<evidence type="ECO:0000256" key="1">
    <source>
        <dbReference type="ARBA" id="ARBA00005194"/>
    </source>
</evidence>
<dbReference type="PRINTS" id="PR00080">
    <property type="entry name" value="SDRFAMILY"/>
</dbReference>
<proteinExistence type="inferred from homology"/>